<sequence>MAATFNLNQLPLEYIMAMCIIAIGLGIYGFITIRNLKVPRTGSYTHNEYNDKMLIGLFNIALSVVFIGGMFVAIN</sequence>
<accession>A0ABP8HIY7</accession>
<comment type="caution">
    <text evidence="2">The sequence shown here is derived from an EMBL/GenBank/DDBJ whole genome shotgun (WGS) entry which is preliminary data.</text>
</comment>
<name>A0ABP8HIY7_9SPHI</name>
<keyword evidence="1" id="KW-0472">Membrane</keyword>
<dbReference type="Proteomes" id="UP001500582">
    <property type="component" value="Unassembled WGS sequence"/>
</dbReference>
<feature type="transmembrane region" description="Helical" evidence="1">
    <location>
        <begin position="14"/>
        <end position="33"/>
    </location>
</feature>
<feature type="transmembrane region" description="Helical" evidence="1">
    <location>
        <begin position="54"/>
        <end position="74"/>
    </location>
</feature>
<proteinExistence type="predicted"/>
<dbReference type="RefSeq" id="WP_345214028.1">
    <property type="nucleotide sequence ID" value="NZ_BAABFT010000024.1"/>
</dbReference>
<evidence type="ECO:0000313" key="3">
    <source>
        <dbReference type="Proteomes" id="UP001500582"/>
    </source>
</evidence>
<keyword evidence="3" id="KW-1185">Reference proteome</keyword>
<protein>
    <submittedName>
        <fullName evidence="2">Uncharacterized protein</fullName>
    </submittedName>
</protein>
<reference evidence="3" key="1">
    <citation type="journal article" date="2019" name="Int. J. Syst. Evol. Microbiol.">
        <title>The Global Catalogue of Microorganisms (GCM) 10K type strain sequencing project: providing services to taxonomists for standard genome sequencing and annotation.</title>
        <authorList>
            <consortium name="The Broad Institute Genomics Platform"/>
            <consortium name="The Broad Institute Genome Sequencing Center for Infectious Disease"/>
            <person name="Wu L."/>
            <person name="Ma J."/>
        </authorList>
    </citation>
    <scope>NUCLEOTIDE SEQUENCE [LARGE SCALE GENOMIC DNA]</scope>
    <source>
        <strain evidence="3">JCM 17705</strain>
    </source>
</reference>
<gene>
    <name evidence="2" type="ORF">GCM10023149_50730</name>
</gene>
<dbReference type="EMBL" id="BAABFT010000024">
    <property type="protein sequence ID" value="GAA4339790.1"/>
    <property type="molecule type" value="Genomic_DNA"/>
</dbReference>
<keyword evidence="1" id="KW-1133">Transmembrane helix</keyword>
<evidence type="ECO:0000256" key="1">
    <source>
        <dbReference type="SAM" id="Phobius"/>
    </source>
</evidence>
<keyword evidence="1" id="KW-0812">Transmembrane</keyword>
<evidence type="ECO:0000313" key="2">
    <source>
        <dbReference type="EMBL" id="GAA4339790.1"/>
    </source>
</evidence>
<organism evidence="2 3">
    <name type="scientific">Mucilaginibacter gynuensis</name>
    <dbReference type="NCBI Taxonomy" id="1302236"/>
    <lineage>
        <taxon>Bacteria</taxon>
        <taxon>Pseudomonadati</taxon>
        <taxon>Bacteroidota</taxon>
        <taxon>Sphingobacteriia</taxon>
        <taxon>Sphingobacteriales</taxon>
        <taxon>Sphingobacteriaceae</taxon>
        <taxon>Mucilaginibacter</taxon>
    </lineage>
</organism>